<organism evidence="1 2">
    <name type="scientific">Peronosclerospora sorghi</name>
    <dbReference type="NCBI Taxonomy" id="230839"/>
    <lineage>
        <taxon>Eukaryota</taxon>
        <taxon>Sar</taxon>
        <taxon>Stramenopiles</taxon>
        <taxon>Oomycota</taxon>
        <taxon>Peronosporomycetes</taxon>
        <taxon>Peronosporales</taxon>
        <taxon>Peronosporaceae</taxon>
        <taxon>Peronosclerospora</taxon>
    </lineage>
</organism>
<evidence type="ECO:0000313" key="1">
    <source>
        <dbReference type="EMBL" id="KAI9921502.1"/>
    </source>
</evidence>
<name>A0ACC0WRX2_9STRA</name>
<comment type="caution">
    <text evidence="1">The sequence shown here is derived from an EMBL/GenBank/DDBJ whole genome shotgun (WGS) entry which is preliminary data.</text>
</comment>
<proteinExistence type="predicted"/>
<dbReference type="EMBL" id="CM047580">
    <property type="protein sequence ID" value="KAI9921502.1"/>
    <property type="molecule type" value="Genomic_DNA"/>
</dbReference>
<evidence type="ECO:0000313" key="2">
    <source>
        <dbReference type="Proteomes" id="UP001163321"/>
    </source>
</evidence>
<keyword evidence="2" id="KW-1185">Reference proteome</keyword>
<gene>
    <name evidence="1" type="ORF">PsorP6_000030</name>
</gene>
<dbReference type="Proteomes" id="UP001163321">
    <property type="component" value="Chromosome 1"/>
</dbReference>
<reference evidence="1 2" key="1">
    <citation type="journal article" date="2022" name="bioRxiv">
        <title>The genome of the oomycete Peronosclerospora sorghi, a cosmopolitan pathogen of maize and sorghum, is inflated with dispersed pseudogenes.</title>
        <authorList>
            <person name="Fletcher K."/>
            <person name="Martin F."/>
            <person name="Isakeit T."/>
            <person name="Cavanaugh K."/>
            <person name="Magill C."/>
            <person name="Michelmore R."/>
        </authorList>
    </citation>
    <scope>NUCLEOTIDE SEQUENCE [LARGE SCALE GENOMIC DNA]</scope>
    <source>
        <strain evidence="1">P6</strain>
    </source>
</reference>
<protein>
    <submittedName>
        <fullName evidence="1">Uncharacterized protein</fullName>
    </submittedName>
</protein>
<accession>A0ACC0WRX2</accession>
<sequence length="216" mass="23776">MDKNRDGTTCRCDASRCFLTGAGGNGNVLKEIVEVSNAKPGDANLRNILVGDETLSVREIWGAEYQENDALLLRPEYVNLFDKICKWENCPYALPGQVTGDGRVVLHDSKDDSIPFALDLELVQGKMPQKTMLSFCLIYPLIDTKAAEPLSALSLPVDLTLRYALDRVLRLWSVGSKRFLTSNVDRSVGGLIAQQQTIVPLQLPLDNCSVVASVKH</sequence>